<keyword evidence="7" id="KW-1185">Reference proteome</keyword>
<dbReference type="EMBL" id="CP049863">
    <property type="protein sequence ID" value="QIK62909.1"/>
    <property type="molecule type" value="Genomic_DNA"/>
</dbReference>
<feature type="domain" description="DUF7507" evidence="5">
    <location>
        <begin position="1225"/>
        <end position="1330"/>
    </location>
</feature>
<sequence>MEPALRTKASRLTCHVAVLALVAGCLTVGTGPLAFGDSGDTSGTATSESNGSAPPAADAPATTAEPESTPAPTPSPTPNPAPQPDPTPQPKPPADPPPTQNPEPAPQPEPPTTPADPETPATPQAKPKANVPDTGTPSSKLITPLIAVPGSVVDVTINIAGPAAAVVGDTFSYTVTISNNALPVADGAPFSITMPTGATNVAASCGATAGAACPGALNTTDTAVSGSASLLPHLGVLTLTISGVYGAQSPSSVTANAHVDPPAGTTDSDLTSNDSVVGSAINNRADVYVTSSASSTTIAPGSPVTYTVTYGNNGPATVDNPIVGSYLYWDSSLFDSMNIGFVSCAPSGGAICPIFLTNVSQYTNVFNAMGTRMPAGSSVTVVYTADPVLSATPGCGSLTTDVVNDSGITAPYPLVDPNTGNNFSRIFATANGPGECPATDLQVDKTASASTIAPGSPVTYTLTARNNGPIAAGGASLSDYADVNTSLFTGWVYHLVSCTASGGAVCPALNTDSTLGTYDRLINTNIPTFPVGGVITVVYTLDPIPNPTPTCGEAVSVVTNYADLYPQSPLRDSNYSNNYSRPTVTADGPGECPPADLQVTKTQSSSTAMPGAPITYTVTYTNNGPNAAPHPTVSDYYYWDSNLYTGLNFQAVSCTATGGVVCPALVPDGNFNQYNSIFADGQVDNFPSGASFTVAYTLEPLVVNASSCSQSLTTLQGNAGINDYSRTVTDPNSSNNYAYSTATTKCADVSVNKSVAPAAAQAGNPVAFTIRVANGSDVAVNDVAFSDPLPTGFIFTSASCIPNSPASTCGAVTYDPLLRRVSSSISLIGPTQDYVTITVNGTAGTIPGTYKNTATAFPTPGVNDFVDPIIASNTSNVSLQVFNTASTINFTKELTGLPAGGVPVPLTFTGAITCGSQGSKPWSVTLPAGERAIDALTQTFFDGESCTITEDPPPALPAGFGYAGPAVITPQIIPVLGPSQAINVTSRTPLQVLAALQLNKTVSTTKATTGQTVTFTYEVSNGSNVDVTAFEIIERSFSGTGSLSAMNCPSTALPAHTSVVCTANYTITAADVVSGALTNTAYATGTPVSGPDPVSADASARITLVAPPSLTLTKSASVASADQVGQVITYNFAVINNGGVSLTGLNVVEQSFNGIGTLSAVNCPVTALAPGRATSCSANYTVTQADLDRGTTLSNTAVATADAENGFDDPLSEPSTADVDLVRDPSLSVVKSASLSDGAQVLSSGQGVTYSYVVTNTGNVTLDGLTIQERAFSGAGATPTPTCPDVTLAPNDQVICEATYTVTAADVANGQIVNTAVARAVPVSGDPVESESSTVVLPEVPSPELELEKSVSPGSGLFEADTVEYLFTITNTGNVTVDNAGVTEQTFTGSDAIPVPSCAIPPQLIPGQIVTCTAGYTVTAADALAGSFDNTAVATALFRDKPFSSEPSTASATTISPATPGSLAIIKRAAPWDTNKDGLIDPGDTAGWRILVTNTGGTAVSGISIEDPRAVSISCPATSLAPALSMTCTAVGNVITKVGVYENTATARGTTGESAITSAPSTAEFTAVAAPNNGGGGGGGTPPGGGGNGGTAGVVPTTPRGSLASTGGEFGFFVVLGSVFLGIGMLLVRRRRYPVNRAASPRG</sequence>
<dbReference type="Pfam" id="PF01345">
    <property type="entry name" value="DUF11"/>
    <property type="match status" value="4"/>
</dbReference>
<keyword evidence="2" id="KW-0472">Membrane</keyword>
<dbReference type="NCBIfam" id="TIGR01451">
    <property type="entry name" value="B_ant_repeat"/>
    <property type="match status" value="4"/>
</dbReference>
<dbReference type="Proteomes" id="UP000502677">
    <property type="component" value="Chromosome"/>
</dbReference>
<feature type="domain" description="DUF7507" evidence="5">
    <location>
        <begin position="995"/>
        <end position="1092"/>
    </location>
</feature>
<dbReference type="InterPro" id="IPR051172">
    <property type="entry name" value="Chlamydia_OmcB"/>
</dbReference>
<keyword evidence="2" id="KW-1133">Transmembrane helix</keyword>
<feature type="region of interest" description="Disordered" evidence="1">
    <location>
        <begin position="1570"/>
        <end position="1600"/>
    </location>
</feature>
<name>A0A6G7XEN5_9MICO</name>
<dbReference type="KEGG" id="lvi:G7068_06625"/>
<feature type="domain" description="DUF11" evidence="4">
    <location>
        <begin position="286"/>
        <end position="424"/>
    </location>
</feature>
<dbReference type="GO" id="GO:0005975">
    <property type="term" value="P:carbohydrate metabolic process"/>
    <property type="evidence" value="ECO:0007669"/>
    <property type="project" value="UniProtKB-ARBA"/>
</dbReference>
<protein>
    <submittedName>
        <fullName evidence="6">DUF11 domain-containing protein</fullName>
    </submittedName>
</protein>
<reference evidence="6 7" key="1">
    <citation type="submission" date="2020-03" db="EMBL/GenBank/DDBJ databases">
        <title>Leucobacter sp. nov., isolated from beetles.</title>
        <authorList>
            <person name="Hyun D.-W."/>
            <person name="Bae J.-W."/>
        </authorList>
    </citation>
    <scope>NUCLEOTIDE SEQUENCE [LARGE SCALE GENOMIC DNA]</scope>
    <source>
        <strain evidence="6 7">HDW9C</strain>
    </source>
</reference>
<feature type="transmembrane region" description="Helical" evidence="2">
    <location>
        <begin position="1610"/>
        <end position="1628"/>
    </location>
</feature>
<keyword evidence="3" id="KW-0732">Signal</keyword>
<evidence type="ECO:0000259" key="5">
    <source>
        <dbReference type="Pfam" id="PF24346"/>
    </source>
</evidence>
<evidence type="ECO:0000313" key="7">
    <source>
        <dbReference type="Proteomes" id="UP000502677"/>
    </source>
</evidence>
<dbReference type="Pfam" id="PF24346">
    <property type="entry name" value="DUF7507"/>
    <property type="match status" value="5"/>
</dbReference>
<gene>
    <name evidence="6" type="ORF">G7068_06625</name>
</gene>
<evidence type="ECO:0000256" key="3">
    <source>
        <dbReference type="SAM" id="SignalP"/>
    </source>
</evidence>
<feature type="domain" description="DUF7507" evidence="5">
    <location>
        <begin position="1342"/>
        <end position="1437"/>
    </location>
</feature>
<dbReference type="PANTHER" id="PTHR34819:SF3">
    <property type="entry name" value="CELL SURFACE PROTEIN"/>
    <property type="match status" value="1"/>
</dbReference>
<evidence type="ECO:0000313" key="6">
    <source>
        <dbReference type="EMBL" id="QIK62909.1"/>
    </source>
</evidence>
<dbReference type="InterPro" id="IPR001434">
    <property type="entry name" value="OmcB-like_DUF11"/>
</dbReference>
<feature type="chain" id="PRO_5038686913" evidence="3">
    <location>
        <begin position="35"/>
        <end position="1643"/>
    </location>
</feature>
<feature type="compositionally biased region" description="Low complexity" evidence="1">
    <location>
        <begin position="115"/>
        <end position="125"/>
    </location>
</feature>
<organism evidence="6 7">
    <name type="scientific">Leucobacter viscericola</name>
    <dbReference type="NCBI Taxonomy" id="2714935"/>
    <lineage>
        <taxon>Bacteria</taxon>
        <taxon>Bacillati</taxon>
        <taxon>Actinomycetota</taxon>
        <taxon>Actinomycetes</taxon>
        <taxon>Micrococcales</taxon>
        <taxon>Microbacteriaceae</taxon>
        <taxon>Leucobacter</taxon>
    </lineage>
</organism>
<feature type="domain" description="DUF11" evidence="4">
    <location>
        <begin position="748"/>
        <end position="878"/>
    </location>
</feature>
<dbReference type="InterPro" id="IPR013783">
    <property type="entry name" value="Ig-like_fold"/>
</dbReference>
<feature type="compositionally biased region" description="Low complexity" evidence="1">
    <location>
        <begin position="53"/>
        <end position="68"/>
    </location>
</feature>
<evidence type="ECO:0000259" key="4">
    <source>
        <dbReference type="Pfam" id="PF01345"/>
    </source>
</evidence>
<dbReference type="PANTHER" id="PTHR34819">
    <property type="entry name" value="LARGE CYSTEINE-RICH PERIPLASMIC PROTEIN OMCB"/>
    <property type="match status" value="1"/>
</dbReference>
<dbReference type="PROSITE" id="PS51257">
    <property type="entry name" value="PROKAR_LIPOPROTEIN"/>
    <property type="match status" value="1"/>
</dbReference>
<keyword evidence="2" id="KW-0812">Transmembrane</keyword>
<dbReference type="InterPro" id="IPR055354">
    <property type="entry name" value="DUF7507"/>
</dbReference>
<feature type="domain" description="DUF7507" evidence="5">
    <location>
        <begin position="1462"/>
        <end position="1553"/>
    </location>
</feature>
<feature type="compositionally biased region" description="Polar residues" evidence="1">
    <location>
        <begin position="39"/>
        <end position="52"/>
    </location>
</feature>
<dbReference type="InterPro" id="IPR047589">
    <property type="entry name" value="DUF11_rpt"/>
</dbReference>
<dbReference type="Gene3D" id="2.60.40.10">
    <property type="entry name" value="Immunoglobulins"/>
    <property type="match status" value="1"/>
</dbReference>
<feature type="compositionally biased region" description="Pro residues" evidence="1">
    <location>
        <begin position="69"/>
        <end position="114"/>
    </location>
</feature>
<feature type="domain" description="DUF7507" evidence="5">
    <location>
        <begin position="1108"/>
        <end position="1206"/>
    </location>
</feature>
<evidence type="ECO:0000256" key="2">
    <source>
        <dbReference type="SAM" id="Phobius"/>
    </source>
</evidence>
<feature type="region of interest" description="Disordered" evidence="1">
    <location>
        <begin position="39"/>
        <end position="138"/>
    </location>
</feature>
<proteinExistence type="predicted"/>
<feature type="domain" description="DUF11" evidence="4">
    <location>
        <begin position="440"/>
        <end position="583"/>
    </location>
</feature>
<feature type="compositionally biased region" description="Gly residues" evidence="1">
    <location>
        <begin position="1573"/>
        <end position="1592"/>
    </location>
</feature>
<feature type="domain" description="DUF11" evidence="4">
    <location>
        <begin position="596"/>
        <end position="741"/>
    </location>
</feature>
<accession>A0A6G7XEN5</accession>
<feature type="signal peptide" evidence="3">
    <location>
        <begin position="1"/>
        <end position="34"/>
    </location>
</feature>
<dbReference type="RefSeq" id="WP_166290444.1">
    <property type="nucleotide sequence ID" value="NZ_CP049863.1"/>
</dbReference>
<evidence type="ECO:0000256" key="1">
    <source>
        <dbReference type="SAM" id="MobiDB-lite"/>
    </source>
</evidence>